<feature type="transmembrane region" description="Helical" evidence="7">
    <location>
        <begin position="327"/>
        <end position="347"/>
    </location>
</feature>
<feature type="transmembrane region" description="Helical" evidence="7">
    <location>
        <begin position="118"/>
        <end position="139"/>
    </location>
</feature>
<dbReference type="PANTHER" id="PTHR30250">
    <property type="entry name" value="PST FAMILY PREDICTED COLANIC ACID TRANSPORTER"/>
    <property type="match status" value="1"/>
</dbReference>
<evidence type="ECO:0000256" key="5">
    <source>
        <dbReference type="ARBA" id="ARBA00022989"/>
    </source>
</evidence>
<feature type="transmembrane region" description="Helical" evidence="7">
    <location>
        <begin position="89"/>
        <end position="112"/>
    </location>
</feature>
<feature type="transmembrane region" description="Helical" evidence="7">
    <location>
        <begin position="159"/>
        <end position="185"/>
    </location>
</feature>
<dbReference type="AlphaFoldDB" id="A0AAV2VS67"/>
<evidence type="ECO:0000256" key="2">
    <source>
        <dbReference type="ARBA" id="ARBA00007430"/>
    </source>
</evidence>
<evidence type="ECO:0000256" key="1">
    <source>
        <dbReference type="ARBA" id="ARBA00004651"/>
    </source>
</evidence>
<dbReference type="PANTHER" id="PTHR30250:SF10">
    <property type="entry name" value="LIPOPOLYSACCHARIDE BIOSYNTHESIS PROTEIN WZXC"/>
    <property type="match status" value="1"/>
</dbReference>
<feature type="transmembrane region" description="Helical" evidence="7">
    <location>
        <begin position="20"/>
        <end position="42"/>
    </location>
</feature>
<comment type="caution">
    <text evidence="8">The sequence shown here is derived from an EMBL/GenBank/DDBJ whole genome shotgun (WGS) entry which is preliminary data.</text>
</comment>
<feature type="transmembrane region" description="Helical" evidence="7">
    <location>
        <begin position="296"/>
        <end position="321"/>
    </location>
</feature>
<dbReference type="EMBL" id="CAOF01000119">
    <property type="protein sequence ID" value="CCO47288.1"/>
    <property type="molecule type" value="Genomic_DNA"/>
</dbReference>
<dbReference type="Pfam" id="PF13440">
    <property type="entry name" value="Polysacc_synt_3"/>
    <property type="match status" value="1"/>
</dbReference>
<feature type="transmembrane region" description="Helical" evidence="7">
    <location>
        <begin position="384"/>
        <end position="403"/>
    </location>
</feature>
<feature type="transmembrane region" description="Helical" evidence="7">
    <location>
        <begin position="48"/>
        <end position="68"/>
    </location>
</feature>
<proteinExistence type="inferred from homology"/>
<keyword evidence="6 7" id="KW-0472">Membrane</keyword>
<comment type="similarity">
    <text evidence="2">Belongs to the polysaccharide synthase family.</text>
</comment>
<dbReference type="GO" id="GO:0005886">
    <property type="term" value="C:plasma membrane"/>
    <property type="evidence" value="ECO:0007669"/>
    <property type="project" value="UniProtKB-SubCell"/>
</dbReference>
<keyword evidence="4 7" id="KW-0812">Transmembrane</keyword>
<evidence type="ECO:0000256" key="4">
    <source>
        <dbReference type="ARBA" id="ARBA00022692"/>
    </source>
</evidence>
<evidence type="ECO:0000256" key="7">
    <source>
        <dbReference type="SAM" id="Phobius"/>
    </source>
</evidence>
<feature type="transmembrane region" description="Helical" evidence="7">
    <location>
        <begin position="448"/>
        <end position="469"/>
    </location>
</feature>
<dbReference type="InterPro" id="IPR050833">
    <property type="entry name" value="Poly_Biosynth_Transport"/>
</dbReference>
<reference evidence="8 9" key="1">
    <citation type="journal article" date="2013" name="ISME J.">
        <title>Comparative genomics of pathogenic lineages of Vibrio nigripulchritudo identifies virulence-associated traits.</title>
        <authorList>
            <person name="Goudenege D."/>
            <person name="Labreuche Y."/>
            <person name="Krin E."/>
            <person name="Ansquer D."/>
            <person name="Mangenot S."/>
            <person name="Calteau A."/>
            <person name="Medigue C."/>
            <person name="Mazel D."/>
            <person name="Polz M.F."/>
            <person name="Le Roux F."/>
        </authorList>
    </citation>
    <scope>NUCLEOTIDE SEQUENCE [LARGE SCALE GENOMIC DNA]</scope>
    <source>
        <strain evidence="8 9">SOn1</strain>
    </source>
</reference>
<evidence type="ECO:0000256" key="6">
    <source>
        <dbReference type="ARBA" id="ARBA00023136"/>
    </source>
</evidence>
<evidence type="ECO:0000256" key="3">
    <source>
        <dbReference type="ARBA" id="ARBA00022475"/>
    </source>
</evidence>
<dbReference type="Proteomes" id="UP000018211">
    <property type="component" value="Unassembled WGS sequence"/>
</dbReference>
<comment type="subcellular location">
    <subcellularLocation>
        <location evidence="1">Cell membrane</location>
        <topology evidence="1">Multi-pass membrane protein</topology>
    </subcellularLocation>
</comment>
<feature type="transmembrane region" description="Helical" evidence="7">
    <location>
        <begin position="234"/>
        <end position="253"/>
    </location>
</feature>
<feature type="transmembrane region" description="Helical" evidence="7">
    <location>
        <begin position="424"/>
        <end position="442"/>
    </location>
</feature>
<organism evidence="8 9">
    <name type="scientific">Vibrio nigripulchritudo SOn1</name>
    <dbReference type="NCBI Taxonomy" id="1238450"/>
    <lineage>
        <taxon>Bacteria</taxon>
        <taxon>Pseudomonadati</taxon>
        <taxon>Pseudomonadota</taxon>
        <taxon>Gammaproteobacteria</taxon>
        <taxon>Vibrionales</taxon>
        <taxon>Vibrionaceae</taxon>
        <taxon>Vibrio</taxon>
    </lineage>
</organism>
<protein>
    <submittedName>
        <fullName evidence="8">Polysaccharide biosynthesis protein</fullName>
    </submittedName>
</protein>
<gene>
    <name evidence="8" type="ORF">VIBNISOn1_290007</name>
</gene>
<accession>A0AAV2VS67</accession>
<name>A0AAV2VS67_9VIBR</name>
<sequence>MRPSQKTQRKLQMNSRVIKLLWIAFEKFGMTIVSITTFFIYAKLLTPLVFGMAVLALSIGQGVAVIFGNLFEDALVQHKDPQSTHFDTAFWGGISISAVLSFSILGICWFLAIDPALFNLIAFSLLHIVLVSVTSLYVAKLRRIGRFDTLAKRSMLSRLVGAGAGIGLVLYGFGSVAVVAQSVIIEMVGLAYLLFVTNHRIGLSFQRKAFFELSSVGWMLCVRRLSWDASIRGIPILLGMTAGTAAVGLFGFAWRIVEMPRSAIASGLLSYALPVFSRRQKQKEELCQLFQLSTKFTAMIVTPLFVGLALVAPTLVPWLFGDKWLDAILPTQIFALVAVISLARIYVPVSFTAVAKPSTALISDLVGTIAALTVTAMFGAAYGAMAAALGMLLRVFVTMPFSMKGYSKIFGLNGFNQIKPVSSAWLASLGMVFAVVISGQFIESSLEVIFLATCLIGAASYVVCMKLVYPSWQQDLRQFLNR</sequence>
<evidence type="ECO:0000313" key="9">
    <source>
        <dbReference type="Proteomes" id="UP000018211"/>
    </source>
</evidence>
<keyword evidence="5 7" id="KW-1133">Transmembrane helix</keyword>
<keyword evidence="3" id="KW-1003">Cell membrane</keyword>
<evidence type="ECO:0000313" key="8">
    <source>
        <dbReference type="EMBL" id="CCO47288.1"/>
    </source>
</evidence>